<evidence type="ECO:0000256" key="5">
    <source>
        <dbReference type="ARBA" id="ARBA00022792"/>
    </source>
</evidence>
<dbReference type="GO" id="GO:0005743">
    <property type="term" value="C:mitochondrial inner membrane"/>
    <property type="evidence" value="ECO:0007669"/>
    <property type="project" value="UniProtKB-SubCell"/>
</dbReference>
<sequence length="129" mass="14296">MRPFWESPAGPKTVFFWGPLGKWGLVLAGIGDLVKRPPQNVSLNQSGVLATTGLIWSRYSVVIIPKNYSLLAVNLVVFLTQGFLIAKHLKWRTHSKVDLSGLFGHMAEDNIYLIAVKTVAVASCRNWTC</sequence>
<comment type="similarity">
    <text evidence="2 9">Belongs to the mitochondrial pyruvate carrier (MPC) (TC 2.A.105) family.</text>
</comment>
<evidence type="ECO:0000256" key="3">
    <source>
        <dbReference type="ARBA" id="ARBA00022448"/>
    </source>
</evidence>
<dbReference type="OrthoDB" id="869189at2759"/>
<evidence type="ECO:0000256" key="6">
    <source>
        <dbReference type="ARBA" id="ARBA00022989"/>
    </source>
</evidence>
<keyword evidence="7 9" id="KW-0496">Mitochondrion</keyword>
<evidence type="ECO:0000256" key="4">
    <source>
        <dbReference type="ARBA" id="ARBA00022692"/>
    </source>
</evidence>
<organism evidence="10 11">
    <name type="scientific">Drosophila navojoa</name>
    <name type="common">Fruit fly</name>
    <dbReference type="NCBI Taxonomy" id="7232"/>
    <lineage>
        <taxon>Eukaryota</taxon>
        <taxon>Metazoa</taxon>
        <taxon>Ecdysozoa</taxon>
        <taxon>Arthropoda</taxon>
        <taxon>Hexapoda</taxon>
        <taxon>Insecta</taxon>
        <taxon>Pterygota</taxon>
        <taxon>Neoptera</taxon>
        <taxon>Endopterygota</taxon>
        <taxon>Diptera</taxon>
        <taxon>Brachycera</taxon>
        <taxon>Muscomorpha</taxon>
        <taxon>Ephydroidea</taxon>
        <taxon>Drosophilidae</taxon>
        <taxon>Drosophila</taxon>
    </lineage>
</organism>
<dbReference type="InterPro" id="IPR005336">
    <property type="entry name" value="MPC"/>
</dbReference>
<accession>A0A484BB43</accession>
<dbReference type="AlphaFoldDB" id="A0A484BB43"/>
<name>A0A484BB43_DRONA</name>
<evidence type="ECO:0000256" key="9">
    <source>
        <dbReference type="RuleBase" id="RU363100"/>
    </source>
</evidence>
<proteinExistence type="inferred from homology"/>
<keyword evidence="3 9" id="KW-0813">Transport</keyword>
<keyword evidence="5 9" id="KW-0999">Mitochondrion inner membrane</keyword>
<dbReference type="Proteomes" id="UP000295192">
    <property type="component" value="Unassembled WGS sequence"/>
</dbReference>
<evidence type="ECO:0000256" key="2">
    <source>
        <dbReference type="ARBA" id="ARBA00006416"/>
    </source>
</evidence>
<evidence type="ECO:0000256" key="7">
    <source>
        <dbReference type="ARBA" id="ARBA00023128"/>
    </source>
</evidence>
<comment type="subcellular location">
    <subcellularLocation>
        <location evidence="1 9">Mitochondrion inner membrane</location>
        <topology evidence="1 9">Multi-pass membrane protein</topology>
    </subcellularLocation>
</comment>
<dbReference type="EMBL" id="LSRL02000076">
    <property type="protein sequence ID" value="TDG45522.1"/>
    <property type="molecule type" value="Genomic_DNA"/>
</dbReference>
<gene>
    <name evidence="10" type="ORF">AWZ03_008028</name>
</gene>
<keyword evidence="6" id="KW-1133">Transmembrane helix</keyword>
<protein>
    <recommendedName>
        <fullName evidence="9">Mitochondrial pyruvate carrier</fullName>
    </recommendedName>
</protein>
<reference evidence="10 11" key="1">
    <citation type="journal article" date="2019" name="J. Hered.">
        <title>An Improved Genome Assembly for Drosophila navojoa, the Basal Species in the mojavensis Cluster.</title>
        <authorList>
            <person name="Vanderlinde T."/>
            <person name="Dupim E.G."/>
            <person name="Nazario-Yepiz N.O."/>
            <person name="Carvalho A.B."/>
        </authorList>
    </citation>
    <scope>NUCLEOTIDE SEQUENCE [LARGE SCALE GENOMIC DNA]</scope>
    <source>
        <strain evidence="10">Navoj_Jal97</strain>
        <tissue evidence="10">Whole organism</tissue>
    </source>
</reference>
<dbReference type="OMA" id="VYQHPRS"/>
<evidence type="ECO:0000256" key="8">
    <source>
        <dbReference type="ARBA" id="ARBA00023136"/>
    </source>
</evidence>
<comment type="caution">
    <text evidence="10">The sequence shown here is derived from an EMBL/GenBank/DDBJ whole genome shotgun (WGS) entry which is preliminary data.</text>
</comment>
<dbReference type="STRING" id="7232.A0A484BB43"/>
<comment type="function">
    <text evidence="9">Mediates the uptake of pyruvate into mitochondria.</text>
</comment>
<dbReference type="Pfam" id="PF03650">
    <property type="entry name" value="MPC"/>
    <property type="match status" value="1"/>
</dbReference>
<evidence type="ECO:0000256" key="1">
    <source>
        <dbReference type="ARBA" id="ARBA00004448"/>
    </source>
</evidence>
<evidence type="ECO:0000313" key="11">
    <source>
        <dbReference type="Proteomes" id="UP000295192"/>
    </source>
</evidence>
<keyword evidence="11" id="KW-1185">Reference proteome</keyword>
<dbReference type="GO" id="GO:0006850">
    <property type="term" value="P:pyruvate import into mitochondria"/>
    <property type="evidence" value="ECO:0007669"/>
    <property type="project" value="InterPro"/>
</dbReference>
<keyword evidence="8" id="KW-0472">Membrane</keyword>
<keyword evidence="4" id="KW-0812">Transmembrane</keyword>
<evidence type="ECO:0000313" key="10">
    <source>
        <dbReference type="EMBL" id="TDG45522.1"/>
    </source>
</evidence>